<dbReference type="Pfam" id="PF14765">
    <property type="entry name" value="PS-DH"/>
    <property type="match status" value="1"/>
</dbReference>
<dbReference type="InterPro" id="IPR016039">
    <property type="entry name" value="Thiolase-like"/>
</dbReference>
<dbReference type="InterPro" id="IPR020802">
    <property type="entry name" value="TesA-like"/>
</dbReference>
<dbReference type="EMBL" id="SMKS01000007">
    <property type="protein sequence ID" value="TDD08278.1"/>
    <property type="molecule type" value="Genomic_DNA"/>
</dbReference>
<dbReference type="InterPro" id="IPR001031">
    <property type="entry name" value="Thioesterase"/>
</dbReference>
<feature type="domain" description="Ketosynthase family 3 (KS3)" evidence="6">
    <location>
        <begin position="100"/>
        <end position="520"/>
    </location>
</feature>
<dbReference type="Pfam" id="PF00975">
    <property type="entry name" value="Thioesterase"/>
    <property type="match status" value="1"/>
</dbReference>
<dbReference type="InterPro" id="IPR014043">
    <property type="entry name" value="Acyl_transferase_dom"/>
</dbReference>
<dbReference type="Pfam" id="PF16197">
    <property type="entry name" value="KAsynt_C_assoc"/>
    <property type="match status" value="1"/>
</dbReference>
<dbReference type="PROSITE" id="PS00012">
    <property type="entry name" value="PHOSPHOPANTETHEINE"/>
    <property type="match status" value="1"/>
</dbReference>
<dbReference type="InterPro" id="IPR032821">
    <property type="entry name" value="PKS_assoc"/>
</dbReference>
<dbReference type="Gene3D" id="3.40.366.10">
    <property type="entry name" value="Malonyl-Coenzyme A Acyl Carrier Protein, domain 2"/>
    <property type="match status" value="1"/>
</dbReference>
<protein>
    <submittedName>
        <fullName evidence="8">SDR family NAD(P)-dependent oxidoreductase</fullName>
    </submittedName>
</protein>
<evidence type="ECO:0000259" key="6">
    <source>
        <dbReference type="PROSITE" id="PS52004"/>
    </source>
</evidence>
<evidence type="ECO:0000256" key="2">
    <source>
        <dbReference type="ARBA" id="ARBA00022553"/>
    </source>
</evidence>
<dbReference type="InterPro" id="IPR014031">
    <property type="entry name" value="Ketoacyl_synth_C"/>
</dbReference>
<dbReference type="SMART" id="SM00827">
    <property type="entry name" value="PKS_AT"/>
    <property type="match status" value="1"/>
</dbReference>
<dbReference type="InterPro" id="IPR018201">
    <property type="entry name" value="Ketoacyl_synth_AS"/>
</dbReference>
<dbReference type="Gene3D" id="3.10.129.110">
    <property type="entry name" value="Polyketide synthase dehydratase"/>
    <property type="match status" value="1"/>
</dbReference>
<feature type="domain" description="PKS/mFAS DH" evidence="7">
    <location>
        <begin position="974"/>
        <end position="1255"/>
    </location>
</feature>
<dbReference type="RefSeq" id="WP_132673098.1">
    <property type="nucleotide sequence ID" value="NZ_SMKS01000007.1"/>
</dbReference>
<evidence type="ECO:0000256" key="4">
    <source>
        <dbReference type="PROSITE-ProRule" id="PRU01363"/>
    </source>
</evidence>
<keyword evidence="1" id="KW-0596">Phosphopantetheine</keyword>
<feature type="active site" description="Proton donor; for dehydratase activity" evidence="4">
    <location>
        <position position="1169"/>
    </location>
</feature>
<dbReference type="InterPro" id="IPR042104">
    <property type="entry name" value="PKS_dehydratase_sf"/>
</dbReference>
<dbReference type="GO" id="GO:0004312">
    <property type="term" value="F:fatty acid synthase activity"/>
    <property type="evidence" value="ECO:0007669"/>
    <property type="project" value="TreeGrafter"/>
</dbReference>
<evidence type="ECO:0000256" key="1">
    <source>
        <dbReference type="ARBA" id="ARBA00022450"/>
    </source>
</evidence>
<dbReference type="SUPFAM" id="SSF52151">
    <property type="entry name" value="FabD/lysophospholipase-like"/>
    <property type="match status" value="1"/>
</dbReference>
<dbReference type="SUPFAM" id="SSF51735">
    <property type="entry name" value="NAD(P)-binding Rossmann-fold domains"/>
    <property type="match status" value="2"/>
</dbReference>
<feature type="domain" description="Carrier" evidence="5">
    <location>
        <begin position="1736"/>
        <end position="1813"/>
    </location>
</feature>
<dbReference type="Pfam" id="PF00109">
    <property type="entry name" value="ketoacyl-synt"/>
    <property type="match status" value="1"/>
</dbReference>
<dbReference type="PROSITE" id="PS50075">
    <property type="entry name" value="CARRIER"/>
    <property type="match status" value="3"/>
</dbReference>
<keyword evidence="2" id="KW-0597">Phosphoprotein</keyword>
<dbReference type="InterPro" id="IPR001227">
    <property type="entry name" value="Ac_transferase_dom_sf"/>
</dbReference>
<dbReference type="Gene3D" id="3.40.50.1820">
    <property type="entry name" value="alpha/beta hydrolase"/>
    <property type="match status" value="1"/>
</dbReference>
<dbReference type="InterPro" id="IPR020807">
    <property type="entry name" value="PKS_DH"/>
</dbReference>
<dbReference type="InterPro" id="IPR020841">
    <property type="entry name" value="PKS_Beta-ketoAc_synthase_dom"/>
</dbReference>
<dbReference type="SMART" id="SM00824">
    <property type="entry name" value="PKS_TE"/>
    <property type="match status" value="1"/>
</dbReference>
<evidence type="ECO:0000313" key="9">
    <source>
        <dbReference type="Proteomes" id="UP000295674"/>
    </source>
</evidence>
<dbReference type="GO" id="GO:0031177">
    <property type="term" value="F:phosphopantetheine binding"/>
    <property type="evidence" value="ECO:0007669"/>
    <property type="project" value="InterPro"/>
</dbReference>
<dbReference type="GO" id="GO:0071770">
    <property type="term" value="P:DIM/DIP cell wall layer assembly"/>
    <property type="evidence" value="ECO:0007669"/>
    <property type="project" value="TreeGrafter"/>
</dbReference>
<dbReference type="PROSITE" id="PS52019">
    <property type="entry name" value="PKS_MFAS_DH"/>
    <property type="match status" value="1"/>
</dbReference>
<feature type="domain" description="Carrier" evidence="5">
    <location>
        <begin position="7"/>
        <end position="84"/>
    </location>
</feature>
<dbReference type="Gene3D" id="1.10.1200.10">
    <property type="entry name" value="ACP-like"/>
    <property type="match status" value="3"/>
</dbReference>
<proteinExistence type="predicted"/>
<dbReference type="PANTHER" id="PTHR43775">
    <property type="entry name" value="FATTY ACID SYNTHASE"/>
    <property type="match status" value="1"/>
</dbReference>
<feature type="domain" description="Carrier" evidence="5">
    <location>
        <begin position="1832"/>
        <end position="1907"/>
    </location>
</feature>
<evidence type="ECO:0000256" key="3">
    <source>
        <dbReference type="ARBA" id="ARBA00022679"/>
    </source>
</evidence>
<evidence type="ECO:0000313" key="8">
    <source>
        <dbReference type="EMBL" id="TDD08278.1"/>
    </source>
</evidence>
<evidence type="ECO:0000259" key="7">
    <source>
        <dbReference type="PROSITE" id="PS52019"/>
    </source>
</evidence>
<feature type="active site" description="Proton acceptor; for dehydratase activity" evidence="4">
    <location>
        <position position="1006"/>
    </location>
</feature>
<dbReference type="SMART" id="SM00823">
    <property type="entry name" value="PKS_PP"/>
    <property type="match status" value="2"/>
</dbReference>
<keyword evidence="3" id="KW-0808">Transferase</keyword>
<dbReference type="InterPro" id="IPR036736">
    <property type="entry name" value="ACP-like_sf"/>
</dbReference>
<dbReference type="InterPro" id="IPR050091">
    <property type="entry name" value="PKS_NRPS_Biosynth_Enz"/>
</dbReference>
<dbReference type="InterPro" id="IPR014030">
    <property type="entry name" value="Ketoacyl_synth_N"/>
</dbReference>
<dbReference type="Pfam" id="PF08659">
    <property type="entry name" value="KR"/>
    <property type="match status" value="1"/>
</dbReference>
<dbReference type="PROSITE" id="PS00606">
    <property type="entry name" value="KS3_1"/>
    <property type="match status" value="1"/>
</dbReference>
<dbReference type="CDD" id="cd00833">
    <property type="entry name" value="PKS"/>
    <property type="match status" value="1"/>
</dbReference>
<dbReference type="InterPro" id="IPR020806">
    <property type="entry name" value="PKS_PP-bd"/>
</dbReference>
<dbReference type="CDD" id="cd08955">
    <property type="entry name" value="KR_2_FAS_SDR_x"/>
    <property type="match status" value="1"/>
</dbReference>
<dbReference type="Pfam" id="PF21089">
    <property type="entry name" value="PKS_DH_N"/>
    <property type="match status" value="1"/>
</dbReference>
<dbReference type="InterPro" id="IPR049552">
    <property type="entry name" value="PKS_DH_N"/>
</dbReference>
<dbReference type="Pfam" id="PF02801">
    <property type="entry name" value="Ketoacyl-synt_C"/>
    <property type="match status" value="1"/>
</dbReference>
<sequence>MNARNTMSEAEVRQWLVERIAHASGLPADRVEVDRPLHEFGLSSRDAVALAAELGQRLGRRLSPTLVWQNPTIAALATRLSGDDDDDEEIEIPRPRIRRDEPIAIVGLGCRLPGGVNSPQDFWRLLDDGQEAIRDLPEGRWTDFAPAEEWTDLPRRGGFMDDVAGFDAGFFGITPVEAAAMDPQQRILLEVTWQALEHAGIPPKSLRGSRTGVFVGLSSSEYGSLTMGELDGVDAWTGTGAAAAIAANRLSYLLDLRGPSLTTDAACSSSLVAVHQAAASLRAGETDLALVGGVNLMLSPGITANFHRAGVLSPDGRCKPFDASADGIVRGEGCGVVLVKRLTDARRDGDRVLALVRGTATNSDGRSNGIVAPNPDAQRALLRDAYAAADLDPSVVDYVEAHGTGTALGDPIEAEALGAVLGGSRSADRPLLLGSVKSNLGHLEGAAGLIGLIKVVLAMVHGKIPPSLHLDEPSPHIDFDAERLRVAGTGARWPRYSGIARAGVSAFGFGGTNAHVVLEEWPDAEPDPEPGGVPHVFALSARTPSALRRRAADLADWLDDDVRLGDVAAALATRRDHLAQRAAVVAADRDELAERLRAVARARPDEDAFVDDTADPGVVFVFSGYGSQWPGMGRRLLESEPAFRSAVSGLDPIFRSESDFSLSDVLRGDAPAPDLAARQQVLFGMQVALAETWRAHGVEPAAIVGHSMGEVAGAVVAGALPVADGLRVMALRSRLLGVIDATGAGRMAAIELSSAEFGELAEDYPDVSIAVHASPTQCTVTGDATQVDALVERVESMGRMARTLDVRGAGHSPAVDPVLDEFVVRLGELNPAKPEITCYSTVLDDVTAVPEFDEHYWASNLRRPVRFTQALAAAMADGHRGFLEISPHPIARFAVEGTARAAGIDQVTAIPTLVRDADDQISLLRGLAALHVTGHASALARRYPQAPVVDLPGPVWEHQPHWVRRPRRTAPGEHPLLGTHIEVPDSDHHVWRVEVGTDVQPWLADHVVHDVPVLPATAYLEAALSAARVAFGADRPLRVRDLELRQPLPLTSSTTVHTSLRKTGPDSVQVGVHAKSAAGRWIRHAAATVRAESPDRPDPVLIGEVTDETPGSRPLDVYREFAEIGQRYGPAFRGLRTVRAAPGRASASIALPSAAPPSRRCTLHPALADACLHTLAAAAADRVTEQQALYLPMSIGSVRVFGDPSDGVRCDAVLDPADEQEDGLVGTVQLVDRADQVVVEIAEVYLRRLRTPIPVPLEDKSFELRWQVADPPERQRDRPRRSWLLLADGTAGPEVARLAAEIADSGDDPLILSTSDIVSLSEAKSNAGSDAPLAGVLLVAGSSEHYDSSEHSRRLLFNAATAANELTAAEGRLWLVTQDAVAVRDGEPGAPGAAFLRGLVRVLAFEHPELHVTHLDLDLASPGALMSELDAGSPDDEVAWRAGTRYAARLARAEIPESAAVPAVRDGAYAITGGLGGLGLLVARWLSERGASRVVLCGRSAPSVEAEAVFEELRDRGTDVRVVLGDTAESGVAEQLVGEAGTDGMPVRGVLHAAGVLADATVSTMTESDLARVWRPKVVGAIRLHDATAELELDWWLVFSSAAALFGSPGQTAYATANAWLDAFVQWRRTRGLPAATINWGPWDELGGAVGRDSAVLRPLTPAEGVEALEAVLASGRAATGITRLDVAGTLALFPELARRPMFGELAAEVTAGPDGAEFDEAGPDVEALRGLEPEQAHRTILDALVGRIGALTGLAEADIDTGAPLTRLGLDSLMAMRARTAFERDFGMTVPIPMLLRGASLAEVAAHVAAELGLRPAEEPQQAETARSVLEPREQVERWVATLWREALGVETLDVHDDFFALGGDEALSQQVHARVVEQHPGAPGHEELFARPTIAAMADLLRPEVEVAAEPVLALRDRGDRTPLFLFHPAGGSTGVYRPLVDLLDDQQPCYGFERLDEANSVEDIAERYIGMLREIQAGGPYRLAGWSFGGCLAYEVGRRLTELGEQVEFVAMIDSILPLPAAENAQQDLLLSRYGRFLEYVEQTYGTSLGIRVEELGGLSEDEQIRFVMDRIAERVPDMGEAVLHHQYTSYVDARIAERYRPRPYPGRVVLFRSSEPHPLTTSLDPRYLRTDDSLGWDEFCSDLRIVRVPGDHVSMIDPPHVSVIAQHLEGELACSKRPSIAPPPRIG</sequence>
<dbReference type="Gene3D" id="3.30.70.250">
    <property type="entry name" value="Malonyl-CoA ACP transacylase, ACP-binding"/>
    <property type="match status" value="1"/>
</dbReference>
<dbReference type="PANTHER" id="PTHR43775:SF37">
    <property type="entry name" value="SI:DKEY-61P9.11"/>
    <property type="match status" value="1"/>
</dbReference>
<keyword evidence="9" id="KW-1185">Reference proteome</keyword>
<dbReference type="InterPro" id="IPR009081">
    <property type="entry name" value="PP-bd_ACP"/>
</dbReference>
<dbReference type="OrthoDB" id="9778690at2"/>
<dbReference type="InterPro" id="IPR006162">
    <property type="entry name" value="Ppantetheine_attach_site"/>
</dbReference>
<dbReference type="GO" id="GO:0005737">
    <property type="term" value="C:cytoplasm"/>
    <property type="evidence" value="ECO:0007669"/>
    <property type="project" value="TreeGrafter"/>
</dbReference>
<dbReference type="Pfam" id="PF00698">
    <property type="entry name" value="Acyl_transf_1"/>
    <property type="match status" value="1"/>
</dbReference>
<dbReference type="SMART" id="SM00822">
    <property type="entry name" value="PKS_KR"/>
    <property type="match status" value="1"/>
</dbReference>
<dbReference type="Proteomes" id="UP000295674">
    <property type="component" value="Unassembled WGS sequence"/>
</dbReference>
<dbReference type="InterPro" id="IPR036291">
    <property type="entry name" value="NAD(P)-bd_dom_sf"/>
</dbReference>
<dbReference type="InterPro" id="IPR057326">
    <property type="entry name" value="KR_dom"/>
</dbReference>
<dbReference type="GO" id="GO:0006633">
    <property type="term" value="P:fatty acid biosynthetic process"/>
    <property type="evidence" value="ECO:0007669"/>
    <property type="project" value="InterPro"/>
</dbReference>
<name>A0A4R4VQP9_9PSEU</name>
<dbReference type="Gene3D" id="3.40.47.10">
    <property type="match status" value="1"/>
</dbReference>
<dbReference type="InterPro" id="IPR029058">
    <property type="entry name" value="AB_hydrolase_fold"/>
</dbReference>
<dbReference type="GO" id="GO:0005886">
    <property type="term" value="C:plasma membrane"/>
    <property type="evidence" value="ECO:0007669"/>
    <property type="project" value="TreeGrafter"/>
</dbReference>
<dbReference type="SUPFAM" id="SSF55048">
    <property type="entry name" value="Probable ACP-binding domain of malonyl-CoA ACP transacylase"/>
    <property type="match status" value="1"/>
</dbReference>
<dbReference type="SMART" id="SM00826">
    <property type="entry name" value="PKS_DH"/>
    <property type="match status" value="1"/>
</dbReference>
<dbReference type="PROSITE" id="PS52004">
    <property type="entry name" value="KS3_2"/>
    <property type="match status" value="1"/>
</dbReference>
<comment type="caution">
    <text evidence="8">The sequence shown here is derived from an EMBL/GenBank/DDBJ whole genome shotgun (WGS) entry which is preliminary data.</text>
</comment>
<dbReference type="InterPro" id="IPR016036">
    <property type="entry name" value="Malonyl_transacylase_ACP-bd"/>
</dbReference>
<dbReference type="SUPFAM" id="SSF53474">
    <property type="entry name" value="alpha/beta-Hydrolases"/>
    <property type="match status" value="1"/>
</dbReference>
<dbReference type="FunFam" id="3.40.47.10:FF:000019">
    <property type="entry name" value="Polyketide synthase type I"/>
    <property type="match status" value="1"/>
</dbReference>
<dbReference type="SUPFAM" id="SSF53901">
    <property type="entry name" value="Thiolase-like"/>
    <property type="match status" value="1"/>
</dbReference>
<reference evidence="8 9" key="1">
    <citation type="submission" date="2019-03" db="EMBL/GenBank/DDBJ databases">
        <title>Draft genome sequences of novel Actinobacteria.</title>
        <authorList>
            <person name="Sahin N."/>
            <person name="Ay H."/>
            <person name="Saygin H."/>
        </authorList>
    </citation>
    <scope>NUCLEOTIDE SEQUENCE [LARGE SCALE GENOMIC DNA]</scope>
    <source>
        <strain evidence="8 9">16K309</strain>
    </source>
</reference>
<feature type="region of interest" description="C-terminal hotdog fold" evidence="4">
    <location>
        <begin position="1109"/>
        <end position="1255"/>
    </location>
</feature>
<dbReference type="Gene3D" id="3.40.50.720">
    <property type="entry name" value="NAD(P)-binding Rossmann-like Domain"/>
    <property type="match status" value="1"/>
</dbReference>
<feature type="region of interest" description="N-terminal hotdog fold" evidence="4">
    <location>
        <begin position="974"/>
        <end position="1096"/>
    </location>
</feature>
<dbReference type="InterPro" id="IPR013968">
    <property type="entry name" value="PKS_KR"/>
</dbReference>
<dbReference type="InterPro" id="IPR016035">
    <property type="entry name" value="Acyl_Trfase/lysoPLipase"/>
</dbReference>
<dbReference type="GO" id="GO:0004315">
    <property type="term" value="F:3-oxoacyl-[acyl-carrier-protein] synthase activity"/>
    <property type="evidence" value="ECO:0007669"/>
    <property type="project" value="InterPro"/>
</dbReference>
<dbReference type="SUPFAM" id="SSF47336">
    <property type="entry name" value="ACP-like"/>
    <property type="match status" value="3"/>
</dbReference>
<dbReference type="Pfam" id="PF00550">
    <property type="entry name" value="PP-binding"/>
    <property type="match status" value="3"/>
</dbReference>
<dbReference type="SMART" id="SM00825">
    <property type="entry name" value="PKS_KS"/>
    <property type="match status" value="1"/>
</dbReference>
<dbReference type="InterPro" id="IPR049551">
    <property type="entry name" value="PKS_DH_C"/>
</dbReference>
<dbReference type="InterPro" id="IPR049900">
    <property type="entry name" value="PKS_mFAS_DH"/>
</dbReference>
<accession>A0A4R4VQP9</accession>
<organism evidence="8 9">
    <name type="scientific">Saccharopolyspora terrae</name>
    <dbReference type="NCBI Taxonomy" id="2530384"/>
    <lineage>
        <taxon>Bacteria</taxon>
        <taxon>Bacillati</taxon>
        <taxon>Actinomycetota</taxon>
        <taxon>Actinomycetes</taxon>
        <taxon>Pseudonocardiales</taxon>
        <taxon>Pseudonocardiaceae</taxon>
        <taxon>Saccharopolyspora</taxon>
    </lineage>
</organism>
<evidence type="ECO:0000259" key="5">
    <source>
        <dbReference type="PROSITE" id="PS50075"/>
    </source>
</evidence>
<gene>
    <name evidence="8" type="ORF">E1181_06855</name>
</gene>